<feature type="signal peptide" evidence="1">
    <location>
        <begin position="1"/>
        <end position="25"/>
    </location>
</feature>
<evidence type="ECO:0000313" key="2">
    <source>
        <dbReference type="EMBL" id="MDA0141397.1"/>
    </source>
</evidence>
<evidence type="ECO:0000313" key="3">
    <source>
        <dbReference type="Proteomes" id="UP001147700"/>
    </source>
</evidence>
<protein>
    <submittedName>
        <fullName evidence="2">Uncharacterized protein</fullName>
    </submittedName>
</protein>
<feature type="chain" id="PRO_5045764415" evidence="1">
    <location>
        <begin position="26"/>
        <end position="728"/>
    </location>
</feature>
<dbReference type="Pfam" id="PF08309">
    <property type="entry name" value="LVIVD"/>
    <property type="match status" value="1"/>
</dbReference>
<reference evidence="2" key="1">
    <citation type="submission" date="2022-10" db="EMBL/GenBank/DDBJ databases">
        <title>The WGS of Solirubrobacter sp. CPCC 204708.</title>
        <authorList>
            <person name="Jiang Z."/>
        </authorList>
    </citation>
    <scope>NUCLEOTIDE SEQUENCE</scope>
    <source>
        <strain evidence="2">CPCC 204708</strain>
    </source>
</reference>
<dbReference type="EMBL" id="JAPCID010000056">
    <property type="protein sequence ID" value="MDA0141397.1"/>
    <property type="molecule type" value="Genomic_DNA"/>
</dbReference>
<gene>
    <name evidence="2" type="ORF">OJ962_28130</name>
</gene>
<evidence type="ECO:0000256" key="1">
    <source>
        <dbReference type="SAM" id="SignalP"/>
    </source>
</evidence>
<comment type="caution">
    <text evidence="2">The sequence shown here is derived from an EMBL/GenBank/DDBJ whole genome shotgun (WGS) entry which is preliminary data.</text>
</comment>
<dbReference type="Proteomes" id="UP001147700">
    <property type="component" value="Unassembled WGS sequence"/>
</dbReference>
<name>A0ABT4RS51_9ACTN</name>
<proteinExistence type="predicted"/>
<keyword evidence="3" id="KW-1185">Reference proteome</keyword>
<dbReference type="InterPro" id="IPR011044">
    <property type="entry name" value="Quino_amine_DH_bsu"/>
</dbReference>
<keyword evidence="1" id="KW-0732">Signal</keyword>
<organism evidence="2 3">
    <name type="scientific">Solirubrobacter deserti</name>
    <dbReference type="NCBI Taxonomy" id="2282478"/>
    <lineage>
        <taxon>Bacteria</taxon>
        <taxon>Bacillati</taxon>
        <taxon>Actinomycetota</taxon>
        <taxon>Thermoleophilia</taxon>
        <taxon>Solirubrobacterales</taxon>
        <taxon>Solirubrobacteraceae</taxon>
        <taxon>Solirubrobacter</taxon>
    </lineage>
</organism>
<sequence length="728" mass="76621">MRLKGFAGLAGVLGVLAIGAPTAHAHPCAETWSLSTATFLSANNSSIGWGGSLPTMNNDADCAPVEGSKVAASVAMTGADAAADPVEEAVASFEYTPNMTPLGYSKRVPPLHTGTSLADINSDIAFKGNLAFQGHWSGFRVIDISDPKNPTQLYNTEACRHTAGQGDVIVHGNILVRTWDSGATGSQAGATCMDEPVNDPGLTGFQGLHIWNIADPANPVYVRKVRMATTGNGAGVPNGCGAHTATGVPDDARGYFYVYVGGSENNCPGMDIVRIKLDDPSDAVFLRRAVANRQCHDNNVIMGQLNMAMCAGGNGFSVFKWDPSKPADEAGTPESPGGIANPTLMYSRQVPEIGNGPAHSGSFTYDGKVLIFGWEPGGGTNPRCQADLPTSPNDNLLFFFDPATGTELGRMTHTRPQSAIENCTWHNFNVVPTYKGYYAVSGNYQKGISVIDFTNPAAATEVAYADPKPFSTHFQPTAGDWSTHFYNGKIYQSDIRRGLITWDLDHDLMRRVRTPDLSNPQTQTASFAQDLDGPTITSANEGQGYKKGTMVAVQFACADGDSGVESCTADAENLDTGTVGTKSFRVTARDKAGNVTTKDVTYLVNSADFPHTVGGGVPATLSLTLAGPTQFPPFVAGTAQEYTTTSEANVISTAGDAALTVADPGHMTNGAFSLAAPLQVSFSKAAWTAPVSNDKVTVTFKQAVGANEPLRTGTYSKTLTFTLSTSTP</sequence>
<dbReference type="InterPro" id="IPR013211">
    <property type="entry name" value="LVIVD"/>
</dbReference>
<dbReference type="SUPFAM" id="SSF50969">
    <property type="entry name" value="YVTN repeat-like/Quinoprotein amine dehydrogenase"/>
    <property type="match status" value="1"/>
</dbReference>
<accession>A0ABT4RS51</accession>